<feature type="transmembrane region" description="Helical" evidence="14">
    <location>
        <begin position="77"/>
        <end position="96"/>
    </location>
</feature>
<keyword evidence="8 14" id="KW-1133">Transmembrane helix</keyword>
<dbReference type="GO" id="GO:0008137">
    <property type="term" value="F:NADH dehydrogenase (ubiquinone) activity"/>
    <property type="evidence" value="ECO:0007669"/>
    <property type="project" value="UniProtKB-EC"/>
</dbReference>
<dbReference type="PANTHER" id="PTHR11432">
    <property type="entry name" value="NADH DEHYDROGENASE SUBUNIT 1"/>
    <property type="match status" value="1"/>
</dbReference>
<keyword evidence="6 12" id="KW-0812">Transmembrane</keyword>
<evidence type="ECO:0000256" key="8">
    <source>
        <dbReference type="ARBA" id="ARBA00022989"/>
    </source>
</evidence>
<feature type="transmembrane region" description="Helical" evidence="14">
    <location>
        <begin position="227"/>
        <end position="251"/>
    </location>
</feature>
<comment type="catalytic activity">
    <reaction evidence="11 13">
        <text>a ubiquinone + NADH + 5 H(+)(in) = a ubiquinol + NAD(+) + 4 H(+)(out)</text>
        <dbReference type="Rhea" id="RHEA:29091"/>
        <dbReference type="Rhea" id="RHEA-COMP:9565"/>
        <dbReference type="Rhea" id="RHEA-COMP:9566"/>
        <dbReference type="ChEBI" id="CHEBI:15378"/>
        <dbReference type="ChEBI" id="CHEBI:16389"/>
        <dbReference type="ChEBI" id="CHEBI:17976"/>
        <dbReference type="ChEBI" id="CHEBI:57540"/>
        <dbReference type="ChEBI" id="CHEBI:57945"/>
        <dbReference type="EC" id="7.1.1.2"/>
    </reaction>
</comment>
<dbReference type="EMBL" id="AB474917">
    <property type="protein sequence ID" value="BAJ08099.1"/>
    <property type="molecule type" value="Genomic_DNA"/>
</dbReference>
<dbReference type="GO" id="GO:0009060">
    <property type="term" value="P:aerobic respiration"/>
    <property type="evidence" value="ECO:0007669"/>
    <property type="project" value="TreeGrafter"/>
</dbReference>
<keyword evidence="13" id="KW-0830">Ubiquinone</keyword>
<evidence type="ECO:0000256" key="9">
    <source>
        <dbReference type="ARBA" id="ARBA00023027"/>
    </source>
</evidence>
<dbReference type="PANTHER" id="PTHR11432:SF3">
    <property type="entry name" value="NADH-UBIQUINONE OXIDOREDUCTASE CHAIN 1"/>
    <property type="match status" value="1"/>
</dbReference>
<feature type="transmembrane region" description="Helical" evidence="14">
    <location>
        <begin position="135"/>
        <end position="159"/>
    </location>
</feature>
<dbReference type="GO" id="GO:0003954">
    <property type="term" value="F:NADH dehydrogenase activity"/>
    <property type="evidence" value="ECO:0007669"/>
    <property type="project" value="TreeGrafter"/>
</dbReference>
<protein>
    <recommendedName>
        <fullName evidence="4 13">NADH-ubiquinone oxidoreductase chain 1</fullName>
        <ecNumber evidence="3 13">7.1.1.2</ecNumber>
    </recommendedName>
</protein>
<feature type="transmembrane region" description="Helical" evidence="14">
    <location>
        <begin position="263"/>
        <end position="279"/>
    </location>
</feature>
<evidence type="ECO:0000256" key="3">
    <source>
        <dbReference type="ARBA" id="ARBA00012944"/>
    </source>
</evidence>
<feature type="transmembrane region" description="Helical" evidence="14">
    <location>
        <begin position="299"/>
        <end position="320"/>
    </location>
</feature>
<organism evidence="15">
    <name type="scientific">Kinyongia fischeri</name>
    <name type="common">Fischer's chameleon</name>
    <name type="synonym">Chamaeleo fischeri</name>
    <dbReference type="NCBI Taxonomy" id="414978"/>
    <lineage>
        <taxon>Eukaryota</taxon>
        <taxon>Metazoa</taxon>
        <taxon>Chordata</taxon>
        <taxon>Craniata</taxon>
        <taxon>Vertebrata</taxon>
        <taxon>Euteleostomi</taxon>
        <taxon>Lepidosauria</taxon>
        <taxon>Squamata</taxon>
        <taxon>Bifurcata</taxon>
        <taxon>Unidentata</taxon>
        <taxon>Episquamata</taxon>
        <taxon>Toxicofera</taxon>
        <taxon>Iguania</taxon>
        <taxon>Acrodonta</taxon>
        <taxon>Chamaeleonidae</taxon>
        <taxon>Kinyongia</taxon>
    </lineage>
</organism>
<keyword evidence="7" id="KW-0249">Electron transport</keyword>
<dbReference type="AlphaFoldDB" id="D6RS09"/>
<evidence type="ECO:0000256" key="13">
    <source>
        <dbReference type="RuleBase" id="RU000473"/>
    </source>
</evidence>
<keyword evidence="5" id="KW-0679">Respiratory chain</keyword>
<evidence type="ECO:0000256" key="4">
    <source>
        <dbReference type="ARBA" id="ARBA00021009"/>
    </source>
</evidence>
<evidence type="ECO:0000256" key="12">
    <source>
        <dbReference type="RuleBase" id="RU000471"/>
    </source>
</evidence>
<accession>D6RS09</accession>
<sequence length="321" mass="36113">MTKTLYLTIKMIDLLTTLIPILIAVAFFTLLERKTLSYTQLRKGPNIIGPQGILQPTSDGMKLMIKEPIRPKQSSPIMYTIAPIMALALSMFMWAPMPMPHPVLTTNLGLLLLLALSSMLVYSTLWSGWASNSKYALMGALRAVAQVISYEVTLGLILMCLTVQTGDYNLKLFSTTQEQLYLATTAWPLMMMWYVSTLAETNRTPFDLIESESELVSGFNVEYAGGMFSLLFLAEYASIILMNTLTCILFFNSSYTQSNTYTALLVTKTILATLGFLWIRATYPRFRYDQLMQLLWKQFLPLTLSMCLLYTTLPLALAALP</sequence>
<evidence type="ECO:0000256" key="11">
    <source>
        <dbReference type="ARBA" id="ARBA00049551"/>
    </source>
</evidence>
<dbReference type="HAMAP" id="MF_01350">
    <property type="entry name" value="NDH1_NuoH"/>
    <property type="match status" value="1"/>
</dbReference>
<keyword evidence="13 15" id="KW-0496">Mitochondrion</keyword>
<dbReference type="InterPro" id="IPR018086">
    <property type="entry name" value="NADH_UbQ_OxRdtase_su1_CS"/>
</dbReference>
<dbReference type="Pfam" id="PF00146">
    <property type="entry name" value="NADHdh"/>
    <property type="match status" value="1"/>
</dbReference>
<dbReference type="EC" id="7.1.1.2" evidence="3 13"/>
<dbReference type="GO" id="GO:0005743">
    <property type="term" value="C:mitochondrial inner membrane"/>
    <property type="evidence" value="ECO:0007669"/>
    <property type="project" value="UniProtKB-SubCell"/>
</dbReference>
<geneLocation type="mitochondrion" evidence="15"/>
<keyword evidence="5" id="KW-0813">Transport</keyword>
<comment type="similarity">
    <text evidence="2 12">Belongs to the complex I subunit 1 family.</text>
</comment>
<evidence type="ECO:0000256" key="6">
    <source>
        <dbReference type="ARBA" id="ARBA00022692"/>
    </source>
</evidence>
<evidence type="ECO:0000256" key="14">
    <source>
        <dbReference type="SAM" id="Phobius"/>
    </source>
</evidence>
<evidence type="ECO:0000256" key="10">
    <source>
        <dbReference type="ARBA" id="ARBA00023136"/>
    </source>
</evidence>
<feature type="transmembrane region" description="Helical" evidence="14">
    <location>
        <begin position="12"/>
        <end position="31"/>
    </location>
</feature>
<evidence type="ECO:0000256" key="2">
    <source>
        <dbReference type="ARBA" id="ARBA00010535"/>
    </source>
</evidence>
<evidence type="ECO:0000313" key="15">
    <source>
        <dbReference type="EMBL" id="BAJ08099.1"/>
    </source>
</evidence>
<dbReference type="PROSITE" id="PS00668">
    <property type="entry name" value="COMPLEX1_ND1_2"/>
    <property type="match status" value="1"/>
</dbReference>
<proteinExistence type="inferred from homology"/>
<evidence type="ECO:0000256" key="1">
    <source>
        <dbReference type="ARBA" id="ARBA00004141"/>
    </source>
</evidence>
<evidence type="ECO:0000256" key="5">
    <source>
        <dbReference type="ARBA" id="ARBA00022660"/>
    </source>
</evidence>
<comment type="subcellular location">
    <subcellularLocation>
        <location evidence="1">Membrane</location>
        <topology evidence="1">Multi-pass membrane protein</topology>
    </subcellularLocation>
    <subcellularLocation>
        <location evidence="12">Mitochondrion inner membrane</location>
        <topology evidence="12">Multi-pass membrane protein</topology>
    </subcellularLocation>
</comment>
<reference evidence="15" key="1">
    <citation type="journal article" date="2010" name="BMC Evol. Biol.">
        <title>Mitochondrial genomes of acrodont lizards: timing of gene rearrangements and phylogenetic and biogeographic implications.</title>
        <authorList>
            <person name="Okajima Y."/>
            <person name="Kumazawa Y."/>
        </authorList>
    </citation>
    <scope>NUCLEOTIDE SEQUENCE</scope>
</reference>
<dbReference type="InterPro" id="IPR001694">
    <property type="entry name" value="NADH_UbQ_OxRdtase_su1/FPO"/>
</dbReference>
<feature type="transmembrane region" description="Helical" evidence="14">
    <location>
        <begin position="108"/>
        <end position="129"/>
    </location>
</feature>
<name>D6RS09_KINFI</name>
<gene>
    <name evidence="15" type="primary">ND1</name>
</gene>
<evidence type="ECO:0000256" key="7">
    <source>
        <dbReference type="ARBA" id="ARBA00022982"/>
    </source>
</evidence>
<keyword evidence="9 12" id="KW-0520">NAD</keyword>
<keyword evidence="10 14" id="KW-0472">Membrane</keyword>